<name>A0A8E0S9Z8_9TREM</name>
<dbReference type="InterPro" id="IPR011011">
    <property type="entry name" value="Znf_FYVE_PHD"/>
</dbReference>
<evidence type="ECO:0000256" key="3">
    <source>
        <dbReference type="ARBA" id="ARBA00022833"/>
    </source>
</evidence>
<dbReference type="Proteomes" id="UP000728185">
    <property type="component" value="Unassembled WGS sequence"/>
</dbReference>
<dbReference type="GO" id="GO:0008270">
    <property type="term" value="F:zinc ion binding"/>
    <property type="evidence" value="ECO:0007669"/>
    <property type="project" value="UniProtKB-KW"/>
</dbReference>
<feature type="domain" description="RING-type" evidence="6">
    <location>
        <begin position="16"/>
        <end position="54"/>
    </location>
</feature>
<comment type="caution">
    <text evidence="8">The sequence shown here is derived from an EMBL/GenBank/DDBJ whole genome shotgun (WGS) entry which is preliminary data.</text>
</comment>
<dbReference type="GO" id="GO:0060340">
    <property type="term" value="P:positive regulation of type I interferon-mediated signaling pathway"/>
    <property type="evidence" value="ECO:0007669"/>
    <property type="project" value="TreeGrafter"/>
</dbReference>
<keyword evidence="3" id="KW-0862">Zinc</keyword>
<dbReference type="GO" id="GO:0045087">
    <property type="term" value="P:innate immune response"/>
    <property type="evidence" value="ECO:0007669"/>
    <property type="project" value="TreeGrafter"/>
</dbReference>
<organism evidence="8 9">
    <name type="scientific">Fasciolopsis buskii</name>
    <dbReference type="NCBI Taxonomy" id="27845"/>
    <lineage>
        <taxon>Eukaryota</taxon>
        <taxon>Metazoa</taxon>
        <taxon>Spiralia</taxon>
        <taxon>Lophotrochozoa</taxon>
        <taxon>Platyhelminthes</taxon>
        <taxon>Trematoda</taxon>
        <taxon>Digenea</taxon>
        <taxon>Plagiorchiida</taxon>
        <taxon>Echinostomata</taxon>
        <taxon>Echinostomatoidea</taxon>
        <taxon>Fasciolidae</taxon>
        <taxon>Fasciolopsis</taxon>
    </lineage>
</organism>
<dbReference type="GO" id="GO:0061630">
    <property type="term" value="F:ubiquitin protein ligase activity"/>
    <property type="evidence" value="ECO:0007669"/>
    <property type="project" value="TreeGrafter"/>
</dbReference>
<dbReference type="AlphaFoldDB" id="A0A8E0S9Z8"/>
<dbReference type="SUPFAM" id="SSF57850">
    <property type="entry name" value="RING/U-box"/>
    <property type="match status" value="1"/>
</dbReference>
<dbReference type="Gene3D" id="3.30.40.10">
    <property type="entry name" value="Zinc/RING finger domain, C3HC4 (zinc finger)"/>
    <property type="match status" value="1"/>
</dbReference>
<dbReference type="InterPro" id="IPR047153">
    <property type="entry name" value="TRIM45/56/19-like"/>
</dbReference>
<protein>
    <submittedName>
        <fullName evidence="8">E3 ubiquitin-protein ligase TRIM33</fullName>
    </submittedName>
</protein>
<dbReference type="SUPFAM" id="SSF57845">
    <property type="entry name" value="B-box zinc-binding domain"/>
    <property type="match status" value="1"/>
</dbReference>
<evidence type="ECO:0000313" key="9">
    <source>
        <dbReference type="Proteomes" id="UP000728185"/>
    </source>
</evidence>
<reference evidence="8" key="1">
    <citation type="submission" date="2019-05" db="EMBL/GenBank/DDBJ databases">
        <title>Annotation for the trematode Fasciolopsis buski.</title>
        <authorList>
            <person name="Choi Y.-J."/>
        </authorList>
    </citation>
    <scope>NUCLEOTIDE SEQUENCE</scope>
    <source>
        <strain evidence="8">HT</strain>
        <tissue evidence="8">Whole worm</tissue>
    </source>
</reference>
<evidence type="ECO:0000256" key="1">
    <source>
        <dbReference type="ARBA" id="ARBA00022723"/>
    </source>
</evidence>
<keyword evidence="1" id="KW-0479">Metal-binding</keyword>
<dbReference type="Pfam" id="PF00643">
    <property type="entry name" value="zf-B_box"/>
    <property type="match status" value="1"/>
</dbReference>
<sequence length="644" mass="70798">MDSTDKHTSNEVFFKCIGCSSVEAYDILNKCLHVVCKQCLSSLKSGELFKCPSCGEFSSEIINNPTISKSEGGQNTPKCNWCDDNGEETKSVGNCKECDVWLCDECLKGHNRMPPLRNHSIVMLSKPVNQDNLRCEAHPHETLECFCEACGILTCRDCQLSVHRDHGSHRWVGEKASLLKTPLEDAVAKLEQYRSQLSQSASVALSASTSTKEDSFLGSVEKTRLAIEARASSLILRIRSQTDTLLKELDKKCNDSVQQLVAAETLIQKLQEQIQFTLTFANRLISNKDAHPASLVQLFDVVQNRLECLRSRAERLIMDSPPSADALEAANCPTDVSDLSAWRKATLGWRMIANTRALFFGNWNPEDLARHSGQVAWLPKPNAEKDLQNVGSKHLPVKSETDSIESGSANKVKPNGSAKPDVPNSFAHGTSFGDFLDNLAEIDYRNRGTTIHPPMGCAICFGGGLLAHCRQCRRTYHLDCHLPRLNSVSLVPGWVCGLCADQSAATVASVDPVVPGGMSQTDYLTGCRILMGLLVHAEAVHFCATVCPACSVPLLQPGRVVKHCPAGHLYHRLADLRLQLEEAALGSSEQVDVTEDGSTNGRTRLTRLDDWLVAVDKFWSDAANEDEPSKASRPNDRGKRRTVF</sequence>
<evidence type="ECO:0000259" key="6">
    <source>
        <dbReference type="PROSITE" id="PS50089"/>
    </source>
</evidence>
<feature type="region of interest" description="Disordered" evidence="5">
    <location>
        <begin position="389"/>
        <end position="423"/>
    </location>
</feature>
<evidence type="ECO:0000259" key="7">
    <source>
        <dbReference type="PROSITE" id="PS50119"/>
    </source>
</evidence>
<dbReference type="SMART" id="SM00336">
    <property type="entry name" value="BBOX"/>
    <property type="match status" value="2"/>
</dbReference>
<keyword evidence="9" id="KW-1185">Reference proteome</keyword>
<dbReference type="InterPro" id="IPR013083">
    <property type="entry name" value="Znf_RING/FYVE/PHD"/>
</dbReference>
<dbReference type="PANTHER" id="PTHR25462">
    <property type="entry name" value="BONUS, ISOFORM C-RELATED"/>
    <property type="match status" value="1"/>
</dbReference>
<evidence type="ECO:0000256" key="4">
    <source>
        <dbReference type="PROSITE-ProRule" id="PRU00024"/>
    </source>
</evidence>
<dbReference type="InterPro" id="IPR001965">
    <property type="entry name" value="Znf_PHD"/>
</dbReference>
<dbReference type="InterPro" id="IPR017907">
    <property type="entry name" value="Znf_RING_CS"/>
</dbReference>
<evidence type="ECO:0000313" key="8">
    <source>
        <dbReference type="EMBL" id="KAA0201016.1"/>
    </source>
</evidence>
<keyword evidence="2 4" id="KW-0863">Zinc-finger</keyword>
<dbReference type="PANTHER" id="PTHR25462:SF299">
    <property type="entry name" value="E3 UBIQUITIN-PROTEIN LIGASE TRIM56"/>
    <property type="match status" value="1"/>
</dbReference>
<evidence type="ECO:0000256" key="5">
    <source>
        <dbReference type="SAM" id="MobiDB-lite"/>
    </source>
</evidence>
<feature type="domain" description="B box-type" evidence="7">
    <location>
        <begin position="130"/>
        <end position="174"/>
    </location>
</feature>
<dbReference type="Gene3D" id="3.30.160.60">
    <property type="entry name" value="Classic Zinc Finger"/>
    <property type="match status" value="1"/>
</dbReference>
<dbReference type="InterPro" id="IPR001841">
    <property type="entry name" value="Znf_RING"/>
</dbReference>
<dbReference type="Gene3D" id="4.10.830.40">
    <property type="match status" value="1"/>
</dbReference>
<dbReference type="PROSITE" id="PS50119">
    <property type="entry name" value="ZF_BBOX"/>
    <property type="match status" value="1"/>
</dbReference>
<feature type="compositionally biased region" description="Basic and acidic residues" evidence="5">
    <location>
        <begin position="627"/>
        <end position="637"/>
    </location>
</feature>
<gene>
    <name evidence="8" type="ORF">FBUS_09807</name>
</gene>
<dbReference type="SUPFAM" id="SSF57903">
    <property type="entry name" value="FYVE/PHD zinc finger"/>
    <property type="match status" value="1"/>
</dbReference>
<feature type="region of interest" description="Disordered" evidence="5">
    <location>
        <begin position="623"/>
        <end position="644"/>
    </location>
</feature>
<dbReference type="InterPro" id="IPR000315">
    <property type="entry name" value="Znf_B-box"/>
</dbReference>
<dbReference type="EMBL" id="LUCM01000152">
    <property type="protein sequence ID" value="KAA0201016.1"/>
    <property type="molecule type" value="Genomic_DNA"/>
</dbReference>
<proteinExistence type="predicted"/>
<dbReference type="OrthoDB" id="6020909at2759"/>
<dbReference type="PROSITE" id="PS50089">
    <property type="entry name" value="ZF_RING_2"/>
    <property type="match status" value="1"/>
</dbReference>
<dbReference type="PROSITE" id="PS00518">
    <property type="entry name" value="ZF_RING_1"/>
    <property type="match status" value="1"/>
</dbReference>
<dbReference type="SMART" id="SM00249">
    <property type="entry name" value="PHD"/>
    <property type="match status" value="1"/>
</dbReference>
<dbReference type="GO" id="GO:0005654">
    <property type="term" value="C:nucleoplasm"/>
    <property type="evidence" value="ECO:0007669"/>
    <property type="project" value="TreeGrafter"/>
</dbReference>
<evidence type="ECO:0000256" key="2">
    <source>
        <dbReference type="ARBA" id="ARBA00022771"/>
    </source>
</evidence>
<accession>A0A8E0S9Z8</accession>